<comment type="catalytic activity">
    <reaction evidence="1 18">
        <text>7-phospho-2-dehydro-3-deoxy-D-arabino-heptonate = 3-dehydroquinate + phosphate</text>
        <dbReference type="Rhea" id="RHEA:21968"/>
        <dbReference type="ChEBI" id="CHEBI:32364"/>
        <dbReference type="ChEBI" id="CHEBI:43474"/>
        <dbReference type="ChEBI" id="CHEBI:58394"/>
        <dbReference type="EC" id="4.2.3.4"/>
    </reaction>
</comment>
<comment type="caution">
    <text evidence="21">The sequence shown here is derived from an EMBL/GenBank/DDBJ whole genome shotgun (WGS) entry which is preliminary data.</text>
</comment>
<evidence type="ECO:0000256" key="11">
    <source>
        <dbReference type="ARBA" id="ARBA00022723"/>
    </source>
</evidence>
<dbReference type="GO" id="GO:0009073">
    <property type="term" value="P:aromatic amino acid family biosynthetic process"/>
    <property type="evidence" value="ECO:0007669"/>
    <property type="project" value="UniProtKB-KW"/>
</dbReference>
<dbReference type="GO" id="GO:0000166">
    <property type="term" value="F:nucleotide binding"/>
    <property type="evidence" value="ECO:0007669"/>
    <property type="project" value="UniProtKB-KW"/>
</dbReference>
<dbReference type="GO" id="GO:0046872">
    <property type="term" value="F:metal ion binding"/>
    <property type="evidence" value="ECO:0007669"/>
    <property type="project" value="UniProtKB-KW"/>
</dbReference>
<comment type="caution">
    <text evidence="18">Lacks conserved residue(s) required for the propagation of feature annotation.</text>
</comment>
<keyword evidence="9 18" id="KW-0963">Cytoplasm</keyword>
<evidence type="ECO:0000256" key="13">
    <source>
        <dbReference type="ARBA" id="ARBA00022833"/>
    </source>
</evidence>
<feature type="binding site" evidence="18">
    <location>
        <position position="252"/>
    </location>
    <ligand>
        <name>Zn(2+)</name>
        <dbReference type="ChEBI" id="CHEBI:29105"/>
    </ligand>
</feature>
<evidence type="ECO:0000256" key="6">
    <source>
        <dbReference type="ARBA" id="ARBA00005412"/>
    </source>
</evidence>
<evidence type="ECO:0000256" key="5">
    <source>
        <dbReference type="ARBA" id="ARBA00004661"/>
    </source>
</evidence>
<keyword evidence="17 18" id="KW-0170">Cobalt</keyword>
<evidence type="ECO:0000256" key="16">
    <source>
        <dbReference type="ARBA" id="ARBA00023239"/>
    </source>
</evidence>
<evidence type="ECO:0000256" key="4">
    <source>
        <dbReference type="ARBA" id="ARBA00004496"/>
    </source>
</evidence>
<keyword evidence="13 18" id="KW-0862">Zinc</keyword>
<keyword evidence="12 18" id="KW-0547">Nucleotide-binding</keyword>
<dbReference type="EMBL" id="LGHJ01000015">
    <property type="protein sequence ID" value="KPL75278.1"/>
    <property type="molecule type" value="Genomic_DNA"/>
</dbReference>
<dbReference type="UniPathway" id="UPA00053">
    <property type="reaction ID" value="UER00085"/>
</dbReference>
<dbReference type="Gene3D" id="3.40.50.1970">
    <property type="match status" value="1"/>
</dbReference>
<evidence type="ECO:0000256" key="2">
    <source>
        <dbReference type="ARBA" id="ARBA00001911"/>
    </source>
</evidence>
<evidence type="ECO:0000313" key="22">
    <source>
        <dbReference type="Proteomes" id="UP000050514"/>
    </source>
</evidence>
<comment type="pathway">
    <text evidence="5 18">Metabolic intermediate biosynthesis; chorismate biosynthesis; chorismate from D-erythrose 4-phosphate and phosphoenolpyruvate: step 2/7.</text>
</comment>
<dbReference type="SUPFAM" id="SSF56796">
    <property type="entry name" value="Dehydroquinate synthase-like"/>
    <property type="match status" value="1"/>
</dbReference>
<dbReference type="GO" id="GO:0009423">
    <property type="term" value="P:chorismate biosynthetic process"/>
    <property type="evidence" value="ECO:0007669"/>
    <property type="project" value="UniProtKB-UniRule"/>
</dbReference>
<dbReference type="InterPro" id="IPR030960">
    <property type="entry name" value="DHQS/DOIS_N"/>
</dbReference>
<name>A0A0P6X2P2_9CHLR</name>
<reference evidence="21 22" key="1">
    <citation type="submission" date="2015-07" db="EMBL/GenBank/DDBJ databases">
        <title>Draft genome of Bellilinea caldifistulae DSM 17877.</title>
        <authorList>
            <person name="Hemp J."/>
            <person name="Ward L.M."/>
            <person name="Pace L.A."/>
            <person name="Fischer W.W."/>
        </authorList>
    </citation>
    <scope>NUCLEOTIDE SEQUENCE [LARGE SCALE GENOMIC DNA]</scope>
    <source>
        <strain evidence="21 22">GOMI-1</strain>
    </source>
</reference>
<comment type="cofactor">
    <cofactor evidence="3">
        <name>Zn(2+)</name>
        <dbReference type="ChEBI" id="CHEBI:29105"/>
    </cofactor>
</comment>
<dbReference type="InterPro" id="IPR050071">
    <property type="entry name" value="Dehydroquinate_synthase"/>
</dbReference>
<dbReference type="PANTHER" id="PTHR43622">
    <property type="entry name" value="3-DEHYDROQUINATE SYNTHASE"/>
    <property type="match status" value="1"/>
</dbReference>
<evidence type="ECO:0000313" key="21">
    <source>
        <dbReference type="EMBL" id="KPL75278.1"/>
    </source>
</evidence>
<dbReference type="GO" id="GO:0005737">
    <property type="term" value="C:cytoplasm"/>
    <property type="evidence" value="ECO:0007669"/>
    <property type="project" value="UniProtKB-SubCell"/>
</dbReference>
<comment type="cofactor">
    <cofactor evidence="2 18">
        <name>NAD(+)</name>
        <dbReference type="ChEBI" id="CHEBI:57540"/>
    </cofactor>
</comment>
<evidence type="ECO:0000256" key="14">
    <source>
        <dbReference type="ARBA" id="ARBA00023027"/>
    </source>
</evidence>
<comment type="function">
    <text evidence="18">Catalyzes the conversion of 3-deoxy-D-arabino-heptulosonate 7-phosphate (DAHP) to dehydroquinate (DHQ).</text>
</comment>
<gene>
    <name evidence="18" type="primary">aroB</name>
    <name evidence="21" type="ORF">AC812_09590</name>
</gene>
<keyword evidence="16 18" id="KW-0456">Lyase</keyword>
<feature type="binding site" evidence="18">
    <location>
        <position position="144"/>
    </location>
    <ligand>
        <name>NAD(+)</name>
        <dbReference type="ChEBI" id="CHEBI:57540"/>
    </ligand>
</feature>
<comment type="cofactor">
    <cofactor evidence="18">
        <name>Co(2+)</name>
        <dbReference type="ChEBI" id="CHEBI:48828"/>
    </cofactor>
    <cofactor evidence="18">
        <name>Zn(2+)</name>
        <dbReference type="ChEBI" id="CHEBI:29105"/>
    </cofactor>
    <text evidence="18">Binds 1 divalent metal cation per subunit. Can use either Co(2+) or Zn(2+).</text>
</comment>
<keyword evidence="22" id="KW-1185">Reference proteome</keyword>
<evidence type="ECO:0000256" key="8">
    <source>
        <dbReference type="ARBA" id="ARBA00017684"/>
    </source>
</evidence>
<comment type="subcellular location">
    <subcellularLocation>
        <location evidence="4 18">Cytoplasm</location>
    </subcellularLocation>
</comment>
<keyword evidence="11 18" id="KW-0479">Metal-binding</keyword>
<evidence type="ECO:0000256" key="18">
    <source>
        <dbReference type="HAMAP-Rule" id="MF_00110"/>
    </source>
</evidence>
<keyword evidence="10 18" id="KW-0028">Amino-acid biosynthesis</keyword>
<sequence length="352" mass="37127">MGKPYRMIVQTGILESAADYLSELGRNRTTGLVCDDHTAALYADGLTKRLTAAGWHVRRCVIPAGEAHKTLQTTADLWAQFVEGGLDRSSLVAALGGGVVGDVSGFAAAAFLRGIDWVNLPTTLLAMVDASIGGKTGVDLPQGKNLVGAFHPPRMVLADPAALSTLPIGELRSGLAEVVKHGVIGDPALLEACAEGLDGLAGRWEWLVRRAAAVKVRVIEADPFEQGLREVLNFGHTIGHALEKASRYQIRHGEAVAIGMVVETRLAEKLGIARQGLSGQIKAILTRLGLPVEVPLGLDTEEIRAGLAVDKKRRAGQLRFSLPSGTGQAGDLQSVQAGVVIPIEEVLQEVCG</sequence>
<evidence type="ECO:0000256" key="10">
    <source>
        <dbReference type="ARBA" id="ARBA00022605"/>
    </source>
</evidence>
<evidence type="ECO:0000256" key="1">
    <source>
        <dbReference type="ARBA" id="ARBA00001393"/>
    </source>
</evidence>
<evidence type="ECO:0000256" key="9">
    <source>
        <dbReference type="ARBA" id="ARBA00022490"/>
    </source>
</evidence>
<feature type="binding site" evidence="18">
    <location>
        <position position="236"/>
    </location>
    <ligand>
        <name>Zn(2+)</name>
        <dbReference type="ChEBI" id="CHEBI:29105"/>
    </ligand>
</feature>
<dbReference type="CDD" id="cd08195">
    <property type="entry name" value="DHQS"/>
    <property type="match status" value="1"/>
</dbReference>
<evidence type="ECO:0000256" key="7">
    <source>
        <dbReference type="ARBA" id="ARBA00013031"/>
    </source>
</evidence>
<dbReference type="AlphaFoldDB" id="A0A0P6X2P2"/>
<dbReference type="InterPro" id="IPR030963">
    <property type="entry name" value="DHQ_synth_fam"/>
</dbReference>
<protein>
    <recommendedName>
        <fullName evidence="8 18">3-dehydroquinate synthase</fullName>
        <shortName evidence="18">DHQS</shortName>
        <ecNumber evidence="7 18">4.2.3.4</ecNumber>
    </recommendedName>
</protein>
<dbReference type="PANTHER" id="PTHR43622:SF7">
    <property type="entry name" value="3-DEHYDROQUINATE SYNTHASE, CHLOROPLASTIC"/>
    <property type="match status" value="1"/>
</dbReference>
<dbReference type="EC" id="4.2.3.4" evidence="7 18"/>
<evidence type="ECO:0000256" key="12">
    <source>
        <dbReference type="ARBA" id="ARBA00022741"/>
    </source>
</evidence>
<keyword evidence="15 18" id="KW-0057">Aromatic amino acid biosynthesis</keyword>
<accession>A0A0P6X2P2</accession>
<evidence type="ECO:0000259" key="20">
    <source>
        <dbReference type="Pfam" id="PF24621"/>
    </source>
</evidence>
<dbReference type="GO" id="GO:0008652">
    <property type="term" value="P:amino acid biosynthetic process"/>
    <property type="evidence" value="ECO:0007669"/>
    <property type="project" value="UniProtKB-KW"/>
</dbReference>
<dbReference type="FunFam" id="3.40.50.1970:FF:000007">
    <property type="entry name" value="Pentafunctional AROM polypeptide"/>
    <property type="match status" value="1"/>
</dbReference>
<dbReference type="STRING" id="360411.AC812_09590"/>
<feature type="binding site" evidence="18">
    <location>
        <begin position="98"/>
        <end position="102"/>
    </location>
    <ligand>
        <name>NAD(+)</name>
        <dbReference type="ChEBI" id="CHEBI:57540"/>
    </ligand>
</feature>
<dbReference type="Gene3D" id="1.20.1090.10">
    <property type="entry name" value="Dehydroquinate synthase-like - alpha domain"/>
    <property type="match status" value="1"/>
</dbReference>
<feature type="domain" description="3-dehydroquinate synthase N-terminal" evidence="19">
    <location>
        <begin position="60"/>
        <end position="172"/>
    </location>
</feature>
<evidence type="ECO:0000256" key="15">
    <source>
        <dbReference type="ARBA" id="ARBA00023141"/>
    </source>
</evidence>
<dbReference type="HAMAP" id="MF_00110">
    <property type="entry name" value="DHQ_synthase"/>
    <property type="match status" value="1"/>
</dbReference>
<organism evidence="21 22">
    <name type="scientific">Bellilinea caldifistulae</name>
    <dbReference type="NCBI Taxonomy" id="360411"/>
    <lineage>
        <taxon>Bacteria</taxon>
        <taxon>Bacillati</taxon>
        <taxon>Chloroflexota</taxon>
        <taxon>Anaerolineae</taxon>
        <taxon>Anaerolineales</taxon>
        <taxon>Anaerolineaceae</taxon>
        <taxon>Bellilinea</taxon>
    </lineage>
</organism>
<feature type="binding site" evidence="18">
    <location>
        <begin position="122"/>
        <end position="123"/>
    </location>
    <ligand>
        <name>NAD(+)</name>
        <dbReference type="ChEBI" id="CHEBI:57540"/>
    </ligand>
</feature>
<feature type="binding site" evidence="18">
    <location>
        <position position="135"/>
    </location>
    <ligand>
        <name>NAD(+)</name>
        <dbReference type="ChEBI" id="CHEBI:57540"/>
    </ligand>
</feature>
<dbReference type="PATRIC" id="fig|360411.5.peg.346"/>
<evidence type="ECO:0000256" key="17">
    <source>
        <dbReference type="ARBA" id="ARBA00023285"/>
    </source>
</evidence>
<dbReference type="PIRSF" id="PIRSF001455">
    <property type="entry name" value="DHQ_synth"/>
    <property type="match status" value="1"/>
</dbReference>
<evidence type="ECO:0000256" key="3">
    <source>
        <dbReference type="ARBA" id="ARBA00001947"/>
    </source>
</evidence>
<evidence type="ECO:0000259" key="19">
    <source>
        <dbReference type="Pfam" id="PF01761"/>
    </source>
</evidence>
<dbReference type="Proteomes" id="UP000050514">
    <property type="component" value="Unassembled WGS sequence"/>
</dbReference>
<dbReference type="InterPro" id="IPR016037">
    <property type="entry name" value="DHQ_synth_AroB"/>
</dbReference>
<keyword evidence="14 18" id="KW-0520">NAD</keyword>
<feature type="domain" description="3-dehydroquinate synthase C-terminal" evidence="20">
    <location>
        <begin position="174"/>
        <end position="312"/>
    </location>
</feature>
<feature type="binding site" evidence="18">
    <location>
        <position position="177"/>
    </location>
    <ligand>
        <name>Zn(2+)</name>
        <dbReference type="ChEBI" id="CHEBI:29105"/>
    </ligand>
</feature>
<dbReference type="Pfam" id="PF24621">
    <property type="entry name" value="DHQS_C"/>
    <property type="match status" value="1"/>
</dbReference>
<proteinExistence type="inferred from homology"/>
<dbReference type="NCBIfam" id="TIGR01357">
    <property type="entry name" value="aroB"/>
    <property type="match status" value="1"/>
</dbReference>
<dbReference type="GO" id="GO:0003856">
    <property type="term" value="F:3-dehydroquinate synthase activity"/>
    <property type="evidence" value="ECO:0007669"/>
    <property type="project" value="UniProtKB-UniRule"/>
</dbReference>
<dbReference type="InterPro" id="IPR056179">
    <property type="entry name" value="DHQS_C"/>
</dbReference>
<comment type="similarity">
    <text evidence="6 18">Belongs to the sugar phosphate cyclases superfamily. Dehydroquinate synthase family.</text>
</comment>
<dbReference type="Pfam" id="PF01761">
    <property type="entry name" value="DHQ_synthase"/>
    <property type="match status" value="1"/>
</dbReference>